<name>A0A7Z0AXD0_9BURK</name>
<dbReference type="EMBL" id="JACCAU010000001">
    <property type="protein sequence ID" value="NYH13446.1"/>
    <property type="molecule type" value="Genomic_DNA"/>
</dbReference>
<proteinExistence type="predicted"/>
<accession>A0A7Z0AXD0</accession>
<evidence type="ECO:0000313" key="1">
    <source>
        <dbReference type="EMBL" id="NYH13446.1"/>
    </source>
</evidence>
<reference evidence="1 2" key="1">
    <citation type="submission" date="2020-07" db="EMBL/GenBank/DDBJ databases">
        <title>Exploring microbial biodiversity for novel pathways involved in the catabolism of aromatic compounds derived from lignin.</title>
        <authorList>
            <person name="Elkins J."/>
        </authorList>
    </citation>
    <scope>NUCLEOTIDE SEQUENCE [LARGE SCALE GENOMIC DNA]</scope>
    <source>
        <strain evidence="1 2">H2C3B</strain>
    </source>
</reference>
<gene>
    <name evidence="1" type="ORF">GGD41_000674</name>
</gene>
<organism evidence="1 2">
    <name type="scientific">Paraburkholderia bryophila</name>
    <dbReference type="NCBI Taxonomy" id="420952"/>
    <lineage>
        <taxon>Bacteria</taxon>
        <taxon>Pseudomonadati</taxon>
        <taxon>Pseudomonadota</taxon>
        <taxon>Betaproteobacteria</taxon>
        <taxon>Burkholderiales</taxon>
        <taxon>Burkholderiaceae</taxon>
        <taxon>Paraburkholderia</taxon>
    </lineage>
</organism>
<sequence length="75" mass="8436">MPQEKMLDTVLRKLGETRGRWPEVSDGSGVPYQTLTKIACGVHSDPRVSTVQTLFDYFASRPEQASPVKREMSTH</sequence>
<comment type="caution">
    <text evidence="1">The sequence shown here is derived from an EMBL/GenBank/DDBJ whole genome shotgun (WGS) entry which is preliminary data.</text>
</comment>
<dbReference type="AlphaFoldDB" id="A0A7Z0AXD0"/>
<protein>
    <submittedName>
        <fullName evidence="1">Putative transcriptional regulator</fullName>
    </submittedName>
</protein>
<dbReference type="Proteomes" id="UP000572540">
    <property type="component" value="Unassembled WGS sequence"/>
</dbReference>
<evidence type="ECO:0000313" key="2">
    <source>
        <dbReference type="Proteomes" id="UP000572540"/>
    </source>
</evidence>